<dbReference type="NCBIfam" id="TIGR00838">
    <property type="entry name" value="argH"/>
    <property type="match status" value="1"/>
</dbReference>
<dbReference type="GO" id="GO:0009085">
    <property type="term" value="P:lysine biosynthetic process"/>
    <property type="evidence" value="ECO:0007669"/>
    <property type="project" value="UniProtKB-KW"/>
</dbReference>
<comment type="pathway">
    <text evidence="2">Amino-acid biosynthesis; L-arginine biosynthesis; L-arginine from L-ornithine and carbamoyl phosphate: step 3/3.</text>
</comment>
<dbReference type="InterPro" id="IPR000362">
    <property type="entry name" value="Fumarate_lyase_fam"/>
</dbReference>
<dbReference type="InterPro" id="IPR032095">
    <property type="entry name" value="Sacchrp_dh-like_C"/>
</dbReference>
<feature type="domain" description="Saccharopine dehydrogenase NADP binding" evidence="17">
    <location>
        <begin position="14"/>
        <end position="124"/>
    </location>
</feature>
<dbReference type="Gene3D" id="1.10.1870.10">
    <property type="entry name" value="Domain 3, Saccharopine reductase"/>
    <property type="match status" value="1"/>
</dbReference>
<feature type="domain" description="Saccharopine dehydrogenase-like C-terminal" evidence="19">
    <location>
        <begin position="128"/>
        <end position="442"/>
    </location>
</feature>
<dbReference type="Gene3D" id="1.10.275.10">
    <property type="entry name" value="Fumarase/aspartase (N-terminal domain)"/>
    <property type="match status" value="1"/>
</dbReference>
<comment type="pathway">
    <text evidence="12">Amino-acid biosynthesis; L-lysine biosynthesis via AAA pathway; L-lysine from L-alpha-aminoadipate (fungal route): step 2/3.</text>
</comment>
<keyword evidence="7" id="KW-0560">Oxidoreductase</keyword>
<evidence type="ECO:0000256" key="11">
    <source>
        <dbReference type="ARBA" id="ARBA00051869"/>
    </source>
</evidence>
<dbReference type="EC" id="1.5.1.10" evidence="13"/>
<evidence type="ECO:0000259" key="16">
    <source>
        <dbReference type="Pfam" id="PF00206"/>
    </source>
</evidence>
<dbReference type="InterPro" id="IPR022761">
    <property type="entry name" value="Fumarate_lyase_N"/>
</dbReference>
<dbReference type="InterPro" id="IPR009049">
    <property type="entry name" value="Argininosuccinate_lyase"/>
</dbReference>
<comment type="catalytic activity">
    <reaction evidence="11">
        <text>L-saccharopine + NADP(+) + H2O = (S)-2-amino-6-oxohexanoate + L-glutamate + NADPH + H(+)</text>
        <dbReference type="Rhea" id="RHEA:10020"/>
        <dbReference type="ChEBI" id="CHEBI:15377"/>
        <dbReference type="ChEBI" id="CHEBI:15378"/>
        <dbReference type="ChEBI" id="CHEBI:29985"/>
        <dbReference type="ChEBI" id="CHEBI:57783"/>
        <dbReference type="ChEBI" id="CHEBI:57951"/>
        <dbReference type="ChEBI" id="CHEBI:58321"/>
        <dbReference type="ChEBI" id="CHEBI:58349"/>
        <dbReference type="EC" id="1.5.1.10"/>
    </reaction>
</comment>
<dbReference type="Gene3D" id="1.10.40.30">
    <property type="entry name" value="Fumarase/aspartase (C-terminal domain)"/>
    <property type="match status" value="1"/>
</dbReference>
<dbReference type="FunFam" id="1.20.200.10:FF:000025">
    <property type="entry name" value="Argininosuccinate lyase chloroplastic"/>
    <property type="match status" value="1"/>
</dbReference>
<dbReference type="FunFam" id="1.10.40.30:FF:000001">
    <property type="entry name" value="Argininosuccinate lyase"/>
    <property type="match status" value="1"/>
</dbReference>
<evidence type="ECO:0000256" key="7">
    <source>
        <dbReference type="ARBA" id="ARBA00023002"/>
    </source>
</evidence>
<evidence type="ECO:0000313" key="20">
    <source>
        <dbReference type="EMBL" id="RFU33563.1"/>
    </source>
</evidence>
<keyword evidence="8" id="KW-0457">Lysine biosynthesis</keyword>
<evidence type="ECO:0000256" key="9">
    <source>
        <dbReference type="ARBA" id="ARBA00032749"/>
    </source>
</evidence>
<dbReference type="FunFam" id="1.10.1870.10:FF:000002">
    <property type="entry name" value="Saccharopine dehydrogenase Lys9"/>
    <property type="match status" value="1"/>
</dbReference>
<name>A0A3E2HK03_SCYLI</name>
<dbReference type="AlphaFoldDB" id="A0A3E2HK03"/>
<dbReference type="OrthoDB" id="10059875at2759"/>
<dbReference type="CDD" id="cd01359">
    <property type="entry name" value="Argininosuccinate_lyase"/>
    <property type="match status" value="1"/>
</dbReference>
<dbReference type="EC" id="4.3.2.1" evidence="4"/>
<evidence type="ECO:0000256" key="3">
    <source>
        <dbReference type="ARBA" id="ARBA00010755"/>
    </source>
</evidence>
<dbReference type="InterPro" id="IPR029419">
    <property type="entry name" value="Arg_succ_lyase_C"/>
</dbReference>
<dbReference type="Gene3D" id="3.40.50.720">
    <property type="entry name" value="NAD(P)-binding Rossmann-like Domain"/>
    <property type="match status" value="1"/>
</dbReference>
<dbReference type="GO" id="GO:0042450">
    <property type="term" value="P:L-arginine biosynthetic process via ornithine"/>
    <property type="evidence" value="ECO:0007669"/>
    <property type="project" value="InterPro"/>
</dbReference>
<keyword evidence="6" id="KW-0521">NADP</keyword>
<dbReference type="Pfam" id="PF16653">
    <property type="entry name" value="Sacchrp_dh_C"/>
    <property type="match status" value="1"/>
</dbReference>
<evidence type="ECO:0000259" key="18">
    <source>
        <dbReference type="Pfam" id="PF14698"/>
    </source>
</evidence>
<sequence length="933" mass="103626">MAPQRVLMLQHPSGSGFVTRPTLDVLSDAGIEVSVACRTLESAKKLAEGVKLARPISLDVTDEKALDAEVAKNDLIISLIPYTFHATVIKSAIRQKKHVVTTSYVSPAMLELDQQCKDAGITVMNEIGLDPGIDHLYAIKTISEVHAAGGKIISFLSYCGGLPAPENSDNPLGYKFSWSARGVLLALKNAAKYYKDGKVVEVASQDLMGTAKPYLIYPGYAFVAYPNRDSTPYKERYGIPEAKTIVRGTLRYQGFPEFVRVLVDMGFLSDEKQSFLDQPITWKEATQKILSATSSTENDLKWAIASKAKFDSTEEKDRIIDGLRWIGLFSDEKIIPRGNPLDTLCATLEKKMQFEEGERDFVMLQHKFGIENKDGSKETRTSTLVEYGDPKGYSAMAKLVGIPCGVAVKQVLDGTISEKGILAPMTPKINDPLMEELKKYGITMLEKTFAPAFQLPAERNFSSNARKMSTQKAVGENMLWGGRFTSGLDPLMIKYNNSLPFDRIFWSQDIAGSIAWARANKNNGILTAHEFSEIERGFKQIAEEWKNDIFVVKENDEDIHTANERRLGEVIGKDIGGKLHTGRSRNEQVASDMRMWLRDELRVLEAHLSDLIKVSIARAEKEIDYLMPGYTHLQKAQPVRWSQWLLSHATAFASDLERLREVIKRVNRSPLGCGALAGNSFKIDRVAMAKELGFDGLLFNSMNAVGDRDFVLETLQWGSALMVKISRWAEDLIIYSSLEFSFVRLSDAYSTGSSLMPQKKNADSLELLRGKSGRAFGQMAGLMCTIKGLPTTYNKDLQESVEPMLDHIVTLSDSIQIATGVLSTLTTFPDKMIAALAPEMLATEIADYLVRKGVPFREAHHISGRCVALAEKTGRPMDQLSIEEYNGIDTRLEKDVQSCLDYERAVELKDATGGTSKRAVREQIVVLKGLLDA</sequence>
<dbReference type="InterPro" id="IPR024083">
    <property type="entry name" value="Fumarase/histidase_N"/>
</dbReference>
<proteinExistence type="inferred from homology"/>
<dbReference type="EMBL" id="NCSJ02000034">
    <property type="protein sequence ID" value="RFU33563.1"/>
    <property type="molecule type" value="Genomic_DNA"/>
</dbReference>
<evidence type="ECO:0000256" key="8">
    <source>
        <dbReference type="ARBA" id="ARBA00023154"/>
    </source>
</evidence>
<comment type="similarity">
    <text evidence="3">Belongs to the lyase 1 family. Argininosuccinate lyase subfamily.</text>
</comment>
<dbReference type="GO" id="GO:0004056">
    <property type="term" value="F:argininosuccinate lyase activity"/>
    <property type="evidence" value="ECO:0007669"/>
    <property type="project" value="UniProtKB-EC"/>
</dbReference>
<feature type="domain" description="Fumarate lyase N-terminal" evidence="16">
    <location>
        <begin position="482"/>
        <end position="777"/>
    </location>
</feature>
<evidence type="ECO:0000259" key="17">
    <source>
        <dbReference type="Pfam" id="PF03435"/>
    </source>
</evidence>
<dbReference type="InterPro" id="IPR008948">
    <property type="entry name" value="L-Aspartase-like"/>
</dbReference>
<accession>A0A3E2HK03</accession>
<dbReference type="SUPFAM" id="SSF55347">
    <property type="entry name" value="Glyceraldehyde-3-phosphate dehydrogenase-like, C-terminal domain"/>
    <property type="match status" value="1"/>
</dbReference>
<dbReference type="GO" id="GO:0005829">
    <property type="term" value="C:cytosol"/>
    <property type="evidence" value="ECO:0007669"/>
    <property type="project" value="TreeGrafter"/>
</dbReference>
<dbReference type="PRINTS" id="PR00145">
    <property type="entry name" value="ARGSUCLYASE"/>
</dbReference>
<dbReference type="FunFam" id="3.40.50.720:FF:000072">
    <property type="entry name" value="Saccharopine dehydrogenase [NADP(+), L-glutamate-forming]"/>
    <property type="match status" value="1"/>
</dbReference>
<feature type="non-terminal residue" evidence="20">
    <location>
        <position position="1"/>
    </location>
</feature>
<dbReference type="UniPathway" id="UPA00068"/>
<evidence type="ECO:0000256" key="5">
    <source>
        <dbReference type="ARBA" id="ARBA00022605"/>
    </source>
</evidence>
<dbReference type="SUPFAM" id="SSF48557">
    <property type="entry name" value="L-aspartase-like"/>
    <property type="match status" value="1"/>
</dbReference>
<dbReference type="FunFam" id="1.10.275.10:FF:000002">
    <property type="entry name" value="Argininosuccinate lyase"/>
    <property type="match status" value="1"/>
</dbReference>
<dbReference type="PRINTS" id="PR00149">
    <property type="entry name" value="FUMRATELYASE"/>
</dbReference>
<keyword evidence="21" id="KW-1185">Reference proteome</keyword>
<dbReference type="PANTHER" id="PTHR43814">
    <property type="entry name" value="ARGININOSUCCINATE LYASE"/>
    <property type="match status" value="1"/>
</dbReference>
<dbReference type="InterPro" id="IPR020557">
    <property type="entry name" value="Fumarate_lyase_CS"/>
</dbReference>
<dbReference type="Gene3D" id="3.30.360.10">
    <property type="entry name" value="Dihydrodipicolinate Reductase, domain 2"/>
    <property type="match status" value="1"/>
</dbReference>
<gene>
    <name evidence="20" type="ORF">B7463_g2784</name>
</gene>
<organism evidence="20 21">
    <name type="scientific">Scytalidium lignicola</name>
    <name type="common">Hyphomycete</name>
    <dbReference type="NCBI Taxonomy" id="5539"/>
    <lineage>
        <taxon>Eukaryota</taxon>
        <taxon>Fungi</taxon>
        <taxon>Dikarya</taxon>
        <taxon>Ascomycota</taxon>
        <taxon>Pezizomycotina</taxon>
        <taxon>Leotiomycetes</taxon>
        <taxon>Leotiomycetes incertae sedis</taxon>
        <taxon>Scytalidium</taxon>
    </lineage>
</organism>
<dbReference type="Pfam" id="PF14698">
    <property type="entry name" value="ASL_C2"/>
    <property type="match status" value="1"/>
</dbReference>
<dbReference type="PROSITE" id="PS00163">
    <property type="entry name" value="FUMARATE_LYASES"/>
    <property type="match status" value="1"/>
</dbReference>
<feature type="non-terminal residue" evidence="20">
    <location>
        <position position="933"/>
    </location>
</feature>
<evidence type="ECO:0000256" key="13">
    <source>
        <dbReference type="ARBA" id="ARBA00066976"/>
    </source>
</evidence>
<evidence type="ECO:0000256" key="12">
    <source>
        <dbReference type="ARBA" id="ARBA00060549"/>
    </source>
</evidence>
<evidence type="ECO:0000256" key="15">
    <source>
        <dbReference type="ARBA" id="ARBA00083134"/>
    </source>
</evidence>
<dbReference type="InterPro" id="IPR005097">
    <property type="entry name" value="Sacchrp_dh_NADP-bd"/>
</dbReference>
<dbReference type="STRING" id="5539.A0A3E2HK03"/>
<evidence type="ECO:0000256" key="4">
    <source>
        <dbReference type="ARBA" id="ARBA00012338"/>
    </source>
</evidence>
<evidence type="ECO:0000256" key="1">
    <source>
        <dbReference type="ARBA" id="ARBA00000985"/>
    </source>
</evidence>
<dbReference type="Gene3D" id="1.20.200.10">
    <property type="entry name" value="Fumarase/aspartase (Central domain)"/>
    <property type="match status" value="1"/>
</dbReference>
<dbReference type="GO" id="GO:0004755">
    <property type="term" value="F:saccharopine dehydrogenase (NADP+, L-glutamate-forming) activity"/>
    <property type="evidence" value="ECO:0007669"/>
    <property type="project" value="UniProtKB-EC"/>
</dbReference>
<evidence type="ECO:0000313" key="21">
    <source>
        <dbReference type="Proteomes" id="UP000258309"/>
    </source>
</evidence>
<protein>
    <recommendedName>
        <fullName evidence="14">Saccharopine dehydrogenase [NADP(+), L-glutamate-forming]</fullName>
        <ecNumber evidence="13">1.5.1.10</ecNumber>
        <ecNumber evidence="4">4.3.2.1</ecNumber>
    </recommendedName>
    <alternativeName>
        <fullName evidence="9">Arginosuccinase</fullName>
    </alternativeName>
    <alternativeName>
        <fullName evidence="15">Saccharopine reductase</fullName>
    </alternativeName>
</protein>
<dbReference type="FunFam" id="3.30.360.10:FF:000008">
    <property type="entry name" value="Alpha-aminoadipic semialdehyde synthase, mitochondrial"/>
    <property type="match status" value="1"/>
</dbReference>
<dbReference type="HAMAP" id="MF_00006">
    <property type="entry name" value="Arg_succ_lyase"/>
    <property type="match status" value="1"/>
</dbReference>
<dbReference type="SUPFAM" id="SSF51735">
    <property type="entry name" value="NAD(P)-binding Rossmann-fold domains"/>
    <property type="match status" value="1"/>
</dbReference>
<evidence type="ECO:0000256" key="2">
    <source>
        <dbReference type="ARBA" id="ARBA00004941"/>
    </source>
</evidence>
<evidence type="ECO:0000256" key="6">
    <source>
        <dbReference type="ARBA" id="ARBA00022857"/>
    </source>
</evidence>
<comment type="catalytic activity">
    <reaction evidence="1">
        <text>2-(N(omega)-L-arginino)succinate = fumarate + L-arginine</text>
        <dbReference type="Rhea" id="RHEA:24020"/>
        <dbReference type="ChEBI" id="CHEBI:29806"/>
        <dbReference type="ChEBI" id="CHEBI:32682"/>
        <dbReference type="ChEBI" id="CHEBI:57472"/>
        <dbReference type="EC" id="4.3.2.1"/>
    </reaction>
</comment>
<dbReference type="Pfam" id="PF03435">
    <property type="entry name" value="Sacchrp_dh_NADP"/>
    <property type="match status" value="1"/>
</dbReference>
<keyword evidence="5" id="KW-0028">Amino-acid biosynthesis</keyword>
<evidence type="ECO:0000256" key="10">
    <source>
        <dbReference type="ARBA" id="ARBA00038048"/>
    </source>
</evidence>
<comment type="caution">
    <text evidence="20">The sequence shown here is derived from an EMBL/GenBank/DDBJ whole genome shotgun (WGS) entry which is preliminary data.</text>
</comment>
<reference evidence="20 21" key="1">
    <citation type="submission" date="2018-05" db="EMBL/GenBank/DDBJ databases">
        <title>Draft genome sequence of Scytalidium lignicola DSM 105466, a ubiquitous saprotrophic fungus.</title>
        <authorList>
            <person name="Buettner E."/>
            <person name="Gebauer A.M."/>
            <person name="Hofrichter M."/>
            <person name="Liers C."/>
            <person name="Kellner H."/>
        </authorList>
    </citation>
    <scope>NUCLEOTIDE SEQUENCE [LARGE SCALE GENOMIC DNA]</scope>
    <source>
        <strain evidence="20 21">DSM 105466</strain>
    </source>
</reference>
<dbReference type="Pfam" id="PF00206">
    <property type="entry name" value="Lyase_1"/>
    <property type="match status" value="1"/>
</dbReference>
<comment type="similarity">
    <text evidence="10">Belongs to the saccharopine dehydrogenase family.</text>
</comment>
<feature type="domain" description="Argininosuccinate lyase C-terminal" evidence="18">
    <location>
        <begin position="840"/>
        <end position="907"/>
    </location>
</feature>
<dbReference type="InterPro" id="IPR036291">
    <property type="entry name" value="NAD(P)-bd_dom_sf"/>
</dbReference>
<evidence type="ECO:0000259" key="19">
    <source>
        <dbReference type="Pfam" id="PF16653"/>
    </source>
</evidence>
<evidence type="ECO:0000256" key="14">
    <source>
        <dbReference type="ARBA" id="ARBA00067598"/>
    </source>
</evidence>
<dbReference type="PANTHER" id="PTHR43814:SF1">
    <property type="entry name" value="ARGININOSUCCINATE LYASE"/>
    <property type="match status" value="1"/>
</dbReference>
<dbReference type="Proteomes" id="UP000258309">
    <property type="component" value="Unassembled WGS sequence"/>
</dbReference>